<feature type="region of interest" description="Disordered" evidence="1">
    <location>
        <begin position="1"/>
        <end position="28"/>
    </location>
</feature>
<reference evidence="2" key="2">
    <citation type="journal article" date="2015" name="Fish Shellfish Immunol.">
        <title>Early steps in the European eel (Anguilla anguilla)-Vibrio vulnificus interaction in the gills: Role of the RtxA13 toxin.</title>
        <authorList>
            <person name="Callol A."/>
            <person name="Pajuelo D."/>
            <person name="Ebbesson L."/>
            <person name="Teles M."/>
            <person name="MacKenzie S."/>
            <person name="Amaro C."/>
        </authorList>
    </citation>
    <scope>NUCLEOTIDE SEQUENCE</scope>
</reference>
<dbReference type="AlphaFoldDB" id="A0A0E9SNY1"/>
<proteinExistence type="predicted"/>
<organism evidence="2">
    <name type="scientific">Anguilla anguilla</name>
    <name type="common">European freshwater eel</name>
    <name type="synonym">Muraena anguilla</name>
    <dbReference type="NCBI Taxonomy" id="7936"/>
    <lineage>
        <taxon>Eukaryota</taxon>
        <taxon>Metazoa</taxon>
        <taxon>Chordata</taxon>
        <taxon>Craniata</taxon>
        <taxon>Vertebrata</taxon>
        <taxon>Euteleostomi</taxon>
        <taxon>Actinopterygii</taxon>
        <taxon>Neopterygii</taxon>
        <taxon>Teleostei</taxon>
        <taxon>Anguilliformes</taxon>
        <taxon>Anguillidae</taxon>
        <taxon>Anguilla</taxon>
    </lineage>
</organism>
<feature type="compositionally biased region" description="Gly residues" evidence="1">
    <location>
        <begin position="18"/>
        <end position="28"/>
    </location>
</feature>
<sequence>MGSSATAEKGRTHFPDTGSGGLFAGVRN</sequence>
<reference evidence="2" key="1">
    <citation type="submission" date="2014-11" db="EMBL/GenBank/DDBJ databases">
        <authorList>
            <person name="Amaro Gonzalez C."/>
        </authorList>
    </citation>
    <scope>NUCLEOTIDE SEQUENCE</scope>
</reference>
<evidence type="ECO:0000313" key="2">
    <source>
        <dbReference type="EMBL" id="JAH42947.1"/>
    </source>
</evidence>
<accession>A0A0E9SNY1</accession>
<dbReference type="EMBL" id="GBXM01065630">
    <property type="protein sequence ID" value="JAH42947.1"/>
    <property type="molecule type" value="Transcribed_RNA"/>
</dbReference>
<name>A0A0E9SNY1_ANGAN</name>
<evidence type="ECO:0000256" key="1">
    <source>
        <dbReference type="SAM" id="MobiDB-lite"/>
    </source>
</evidence>
<protein>
    <submittedName>
        <fullName evidence="2">Uncharacterized protein</fullName>
    </submittedName>
</protein>